<sequence>MDDELADILGNNRIEDVRWLCSLTDSELDLLISLKCLAIQRAKRIGHKQLAEKFDLKVLRGLSFVMMENLKRQLNELPSTSASSEGSTYLSGCNLLRCNPDEKFANMGIDELKEYVYNARKKRMAKVFKDMTPKKKQKCDGG</sequence>
<dbReference type="EMBL" id="BAABME010010908">
    <property type="protein sequence ID" value="GAA0182922.1"/>
    <property type="molecule type" value="Genomic_DNA"/>
</dbReference>
<protein>
    <submittedName>
        <fullName evidence="1">Uncharacterized protein</fullName>
    </submittedName>
</protein>
<evidence type="ECO:0000313" key="1">
    <source>
        <dbReference type="EMBL" id="GAA0182922.1"/>
    </source>
</evidence>
<comment type="caution">
    <text evidence="1">The sequence shown here is derived from an EMBL/GenBank/DDBJ whole genome shotgun (WGS) entry which is preliminary data.</text>
</comment>
<keyword evidence="2" id="KW-1185">Reference proteome</keyword>
<organism evidence="1 2">
    <name type="scientific">Lithospermum erythrorhizon</name>
    <name type="common">Purple gromwell</name>
    <name type="synonym">Lithospermum officinale var. erythrorhizon</name>
    <dbReference type="NCBI Taxonomy" id="34254"/>
    <lineage>
        <taxon>Eukaryota</taxon>
        <taxon>Viridiplantae</taxon>
        <taxon>Streptophyta</taxon>
        <taxon>Embryophyta</taxon>
        <taxon>Tracheophyta</taxon>
        <taxon>Spermatophyta</taxon>
        <taxon>Magnoliopsida</taxon>
        <taxon>eudicotyledons</taxon>
        <taxon>Gunneridae</taxon>
        <taxon>Pentapetalae</taxon>
        <taxon>asterids</taxon>
        <taxon>lamiids</taxon>
        <taxon>Boraginales</taxon>
        <taxon>Boraginaceae</taxon>
        <taxon>Boraginoideae</taxon>
        <taxon>Lithospermeae</taxon>
        <taxon>Lithospermum</taxon>
    </lineage>
</organism>
<gene>
    <name evidence="1" type="ORF">LIER_30452</name>
</gene>
<dbReference type="AlphaFoldDB" id="A0AAV3RRP6"/>
<name>A0AAV3RRP6_LITER</name>
<evidence type="ECO:0000313" key="2">
    <source>
        <dbReference type="Proteomes" id="UP001454036"/>
    </source>
</evidence>
<proteinExistence type="predicted"/>
<dbReference type="PANTHER" id="PTHR48237:SF1">
    <property type="entry name" value="SPC97_SPC98 FAMILY OF SPINDLE POLE BODY (SBP) COMPONENT"/>
    <property type="match status" value="1"/>
</dbReference>
<reference evidence="1 2" key="1">
    <citation type="submission" date="2024-01" db="EMBL/GenBank/DDBJ databases">
        <title>The complete chloroplast genome sequence of Lithospermum erythrorhizon: insights into the phylogenetic relationship among Boraginaceae species and the maternal lineages of purple gromwells.</title>
        <authorList>
            <person name="Okada T."/>
            <person name="Watanabe K."/>
        </authorList>
    </citation>
    <scope>NUCLEOTIDE SEQUENCE [LARGE SCALE GENOMIC DNA]</scope>
</reference>
<dbReference type="Proteomes" id="UP001454036">
    <property type="component" value="Unassembled WGS sequence"/>
</dbReference>
<dbReference type="PANTHER" id="PTHR48237">
    <property type="entry name" value="GAMMA-TUBULIN COMPLEX COMPONENT"/>
    <property type="match status" value="1"/>
</dbReference>
<accession>A0AAV3RRP6</accession>